<evidence type="ECO:0000313" key="2">
    <source>
        <dbReference type="EMBL" id="MEP1057882.1"/>
    </source>
</evidence>
<evidence type="ECO:0000313" key="3">
    <source>
        <dbReference type="Proteomes" id="UP001476950"/>
    </source>
</evidence>
<comment type="caution">
    <text evidence="2">The sequence shown here is derived from an EMBL/GenBank/DDBJ whole genome shotgun (WGS) entry which is preliminary data.</text>
</comment>
<dbReference type="EMBL" id="JAMPLM010000003">
    <property type="protein sequence ID" value="MEP1057882.1"/>
    <property type="molecule type" value="Genomic_DNA"/>
</dbReference>
<dbReference type="SUPFAM" id="SSF52833">
    <property type="entry name" value="Thioredoxin-like"/>
    <property type="match status" value="1"/>
</dbReference>
<dbReference type="Gene3D" id="3.40.30.10">
    <property type="entry name" value="Glutaredoxin"/>
    <property type="match status" value="1"/>
</dbReference>
<reference evidence="2 3" key="1">
    <citation type="submission" date="2022-04" db="EMBL/GenBank/DDBJ databases">
        <title>Positive selection, recombination, and allopatry shape intraspecific diversity of widespread and dominant cyanobacteria.</title>
        <authorList>
            <person name="Wei J."/>
            <person name="Shu W."/>
            <person name="Hu C."/>
        </authorList>
    </citation>
    <scope>NUCLEOTIDE SEQUENCE [LARGE SCALE GENOMIC DNA]</scope>
    <source>
        <strain evidence="2 3">AS-A4</strain>
    </source>
</reference>
<dbReference type="CDD" id="cd02978">
    <property type="entry name" value="KaiB_like"/>
    <property type="match status" value="1"/>
</dbReference>
<dbReference type="Pfam" id="PF07689">
    <property type="entry name" value="KaiB"/>
    <property type="match status" value="1"/>
</dbReference>
<protein>
    <submittedName>
        <fullName evidence="2">Circadian clock KaiB family protein</fullName>
    </submittedName>
</protein>
<feature type="domain" description="KaiB" evidence="1">
    <location>
        <begin position="170"/>
        <end position="251"/>
    </location>
</feature>
<gene>
    <name evidence="2" type="ORF">NDI38_05485</name>
</gene>
<accession>A0ABV0KF67</accession>
<dbReference type="PANTHER" id="PTHR41709">
    <property type="entry name" value="KAIB-LIKE PROTEIN 1"/>
    <property type="match status" value="1"/>
</dbReference>
<sequence length="253" mass="28556">MNADSNAASVFKGIALFTPGGGLIYCIDRKKQERWHVHLCAALRDILNLPEPPHFLVPCYAATVDRWLIPQTQQLQMVAEASPLVLRYQTLLNAVFDTGDLVWQPSRLPEGLCDSVVLSAYRKQFPQLWEPHDLVVRYEAAEPYAHLHQELPVAPLEHSPLLSARGYVLRLFVSGHSIATERTLQALHRVLEQSLSHPYTLKVIDVSQHPEQAELDQVSATPTLVKVYPQPVRRIVGDLDNVDQLLRIFGPDR</sequence>
<dbReference type="PANTHER" id="PTHR41709:SF2">
    <property type="entry name" value="CIRCADIAN CLOCK PROTEIN KAIB2"/>
    <property type="match status" value="1"/>
</dbReference>
<organism evidence="2 3">
    <name type="scientific">Stenomitos frigidus AS-A4</name>
    <dbReference type="NCBI Taxonomy" id="2933935"/>
    <lineage>
        <taxon>Bacteria</taxon>
        <taxon>Bacillati</taxon>
        <taxon>Cyanobacteriota</taxon>
        <taxon>Cyanophyceae</taxon>
        <taxon>Leptolyngbyales</taxon>
        <taxon>Leptolyngbyaceae</taxon>
        <taxon>Stenomitos</taxon>
    </lineage>
</organism>
<dbReference type="SMART" id="SM01248">
    <property type="entry name" value="KaiB"/>
    <property type="match status" value="1"/>
</dbReference>
<keyword evidence="3" id="KW-1185">Reference proteome</keyword>
<dbReference type="InterPro" id="IPR039022">
    <property type="entry name" value="KaiB-like"/>
</dbReference>
<dbReference type="InterPro" id="IPR011649">
    <property type="entry name" value="KaiB_domain"/>
</dbReference>
<dbReference type="InterPro" id="IPR036249">
    <property type="entry name" value="Thioredoxin-like_sf"/>
</dbReference>
<name>A0ABV0KF67_9CYAN</name>
<proteinExistence type="predicted"/>
<evidence type="ECO:0000259" key="1">
    <source>
        <dbReference type="SMART" id="SM01248"/>
    </source>
</evidence>
<dbReference type="RefSeq" id="WP_190451222.1">
    <property type="nucleotide sequence ID" value="NZ_JAMPLM010000003.1"/>
</dbReference>
<dbReference type="Proteomes" id="UP001476950">
    <property type="component" value="Unassembled WGS sequence"/>
</dbReference>